<evidence type="ECO:0000313" key="1">
    <source>
        <dbReference type="EMBL" id="PIU36974.1"/>
    </source>
</evidence>
<sequence>MNNLQPRYKPDKSRTTLWLDPEVNNLLKTYATYRSLTLSDAGEEILKNALQVIRVTINNKPVQKKVKQLTYKDLNNVLAKALKEDEKGKTVVIDTKERLEKFFAETRAEV</sequence>
<proteinExistence type="predicted"/>
<comment type="caution">
    <text evidence="1">The sequence shown here is derived from an EMBL/GenBank/DDBJ whole genome shotgun (WGS) entry which is preliminary data.</text>
</comment>
<dbReference type="Proteomes" id="UP000230184">
    <property type="component" value="Unassembled WGS sequence"/>
</dbReference>
<organism evidence="1 2">
    <name type="scientific">Candidatus Roizmanbacteria bacterium CG07_land_8_20_14_0_80_34_15</name>
    <dbReference type="NCBI Taxonomy" id="1974849"/>
    <lineage>
        <taxon>Bacteria</taxon>
        <taxon>Candidatus Roizmaniibacteriota</taxon>
    </lineage>
</organism>
<gene>
    <name evidence="1" type="ORF">COT02_03165</name>
</gene>
<reference evidence="2" key="1">
    <citation type="submission" date="2017-09" db="EMBL/GenBank/DDBJ databases">
        <title>Depth-based differentiation of microbial function through sediment-hosted aquifers and enrichment of novel symbionts in the deep terrestrial subsurface.</title>
        <authorList>
            <person name="Probst A.J."/>
            <person name="Ladd B."/>
            <person name="Jarett J.K."/>
            <person name="Geller-Mcgrath D.E."/>
            <person name="Sieber C.M.K."/>
            <person name="Emerson J.B."/>
            <person name="Anantharaman K."/>
            <person name="Thomas B.C."/>
            <person name="Malmstrom R."/>
            <person name="Stieglmeier M."/>
            <person name="Klingl A."/>
            <person name="Woyke T."/>
            <person name="Ryan C.M."/>
            <person name="Banfield J.F."/>
        </authorList>
    </citation>
    <scope>NUCLEOTIDE SEQUENCE [LARGE SCALE GENOMIC DNA]</scope>
</reference>
<accession>A0A2M6YTY1</accession>
<name>A0A2M6YTY1_9BACT</name>
<dbReference type="AlphaFoldDB" id="A0A2M6YTY1"/>
<protein>
    <submittedName>
        <fullName evidence="1">Uncharacterized protein</fullName>
    </submittedName>
</protein>
<dbReference type="EMBL" id="PEWY01000090">
    <property type="protein sequence ID" value="PIU36974.1"/>
    <property type="molecule type" value="Genomic_DNA"/>
</dbReference>
<evidence type="ECO:0000313" key="2">
    <source>
        <dbReference type="Proteomes" id="UP000230184"/>
    </source>
</evidence>